<dbReference type="PANTHER" id="PTHR11566">
    <property type="entry name" value="DYNAMIN"/>
    <property type="match status" value="1"/>
</dbReference>
<dbReference type="InterPro" id="IPR020850">
    <property type="entry name" value="GED_dom"/>
</dbReference>
<dbReference type="AlphaFoldDB" id="A0A8T0LE77"/>
<dbReference type="GO" id="GO:0005874">
    <property type="term" value="C:microtubule"/>
    <property type="evidence" value="ECO:0007669"/>
    <property type="project" value="TreeGrafter"/>
</dbReference>
<dbReference type="InterPro" id="IPR003130">
    <property type="entry name" value="GED"/>
</dbReference>
<proteinExistence type="predicted"/>
<dbReference type="GO" id="GO:0008017">
    <property type="term" value="F:microtubule binding"/>
    <property type="evidence" value="ECO:0007669"/>
    <property type="project" value="TreeGrafter"/>
</dbReference>
<dbReference type="InterPro" id="IPR022812">
    <property type="entry name" value="Dynamin"/>
</dbReference>
<evidence type="ECO:0000259" key="2">
    <source>
        <dbReference type="PROSITE" id="PS51388"/>
    </source>
</evidence>
<dbReference type="Pfam" id="PF02212">
    <property type="entry name" value="GED"/>
    <property type="match status" value="1"/>
</dbReference>
<sequence length="388" mass="44197">MAGGRKAITKAAASSQRGNNESVALVHEERSLALVVAPIVSSYNERIRPVLDAMENLRRLNIAKEGIQLPSIVVVGLTRETLIKILLRGEFDEYPEERNMHCTARLVEMLDSYSHDLYGCPESDTTMQFLMDEIKVLEEAKWIGLPNFMPRIAFLSILQKKVRGIRNMPIGFVENVWNYLENVLITVITRHCDNYHQLLVSAKRAAQVLISKKKQNSTNHVKEAIEMEMYTDYTCNPEFSQEYIRLISQKEAFVKEVLSDKQPLHVNLKGVGKIDAAHLRQYPSSVLNQAFDLKVRMISYWKIVQKRLIDIIALHLMLSIHRLVNCDLQTEIVQNLLSPSGGGIERLLEESPSIAGKREKLSRSVRVLRESKETVGNIIDRIGNYGDF</sequence>
<evidence type="ECO:0000313" key="4">
    <source>
        <dbReference type="Proteomes" id="UP000743370"/>
    </source>
</evidence>
<dbReference type="PANTHER" id="PTHR11566:SF173">
    <property type="entry name" value="DYNAMIN-RELATED PROTEIN 4C"/>
    <property type="match status" value="1"/>
</dbReference>
<keyword evidence="1" id="KW-0505">Motor protein</keyword>
<dbReference type="GO" id="GO:0005525">
    <property type="term" value="F:GTP binding"/>
    <property type="evidence" value="ECO:0007669"/>
    <property type="project" value="InterPro"/>
</dbReference>
<dbReference type="Gene3D" id="1.20.120.1240">
    <property type="entry name" value="Dynamin, middle domain"/>
    <property type="match status" value="1"/>
</dbReference>
<dbReference type="PROSITE" id="PS51388">
    <property type="entry name" value="GED"/>
    <property type="match status" value="1"/>
</dbReference>
<dbReference type="Proteomes" id="UP000743370">
    <property type="component" value="Unassembled WGS sequence"/>
</dbReference>
<accession>A0A8T0LE77</accession>
<dbReference type="Pfam" id="PF01031">
    <property type="entry name" value="Dynamin_M"/>
    <property type="match status" value="1"/>
</dbReference>
<comment type="caution">
    <text evidence="3">The sequence shown here is derived from an EMBL/GenBank/DDBJ whole genome shotgun (WGS) entry which is preliminary data.</text>
</comment>
<reference evidence="3 4" key="1">
    <citation type="submission" date="2020-05" db="EMBL/GenBank/DDBJ databases">
        <title>Vigna angularis (adzuki bean) Var. LongXiaoDou No. 4 denovo assembly.</title>
        <authorList>
            <person name="Xiang H."/>
        </authorList>
    </citation>
    <scope>NUCLEOTIDE SEQUENCE [LARGE SCALE GENOMIC DNA]</scope>
    <source>
        <tissue evidence="3">Leaf</tissue>
    </source>
</reference>
<dbReference type="InterPro" id="IPR000375">
    <property type="entry name" value="Dynamin_stalk"/>
</dbReference>
<evidence type="ECO:0000313" key="3">
    <source>
        <dbReference type="EMBL" id="KAG2410317.1"/>
    </source>
</evidence>
<gene>
    <name evidence="3" type="ORF">HKW66_Vig0009820</name>
</gene>
<dbReference type="SMART" id="SM00302">
    <property type="entry name" value="GED"/>
    <property type="match status" value="1"/>
</dbReference>
<organism evidence="3 4">
    <name type="scientific">Phaseolus angularis</name>
    <name type="common">Azuki bean</name>
    <name type="synonym">Vigna angularis</name>
    <dbReference type="NCBI Taxonomy" id="3914"/>
    <lineage>
        <taxon>Eukaryota</taxon>
        <taxon>Viridiplantae</taxon>
        <taxon>Streptophyta</taxon>
        <taxon>Embryophyta</taxon>
        <taxon>Tracheophyta</taxon>
        <taxon>Spermatophyta</taxon>
        <taxon>Magnoliopsida</taxon>
        <taxon>eudicotyledons</taxon>
        <taxon>Gunneridae</taxon>
        <taxon>Pentapetalae</taxon>
        <taxon>rosids</taxon>
        <taxon>fabids</taxon>
        <taxon>Fabales</taxon>
        <taxon>Fabaceae</taxon>
        <taxon>Papilionoideae</taxon>
        <taxon>50 kb inversion clade</taxon>
        <taxon>NPAAA clade</taxon>
        <taxon>indigoferoid/millettioid clade</taxon>
        <taxon>Phaseoleae</taxon>
        <taxon>Vigna</taxon>
    </lineage>
</organism>
<dbReference type="GO" id="GO:0003924">
    <property type="term" value="F:GTPase activity"/>
    <property type="evidence" value="ECO:0007669"/>
    <property type="project" value="InterPro"/>
</dbReference>
<protein>
    <submittedName>
        <fullName evidence="3">Dynamin-related protein</fullName>
    </submittedName>
</protein>
<feature type="domain" description="GED" evidence="2">
    <location>
        <begin position="290"/>
        <end position="383"/>
    </location>
</feature>
<name>A0A8T0LE77_PHAAN</name>
<dbReference type="EMBL" id="JABFOF010000001">
    <property type="protein sequence ID" value="KAG2410317.1"/>
    <property type="molecule type" value="Genomic_DNA"/>
</dbReference>
<dbReference type="GO" id="GO:0016020">
    <property type="term" value="C:membrane"/>
    <property type="evidence" value="ECO:0007669"/>
    <property type="project" value="TreeGrafter"/>
</dbReference>
<dbReference type="GO" id="GO:0005737">
    <property type="term" value="C:cytoplasm"/>
    <property type="evidence" value="ECO:0007669"/>
    <property type="project" value="TreeGrafter"/>
</dbReference>
<evidence type="ECO:0000256" key="1">
    <source>
        <dbReference type="ARBA" id="ARBA00023175"/>
    </source>
</evidence>